<organism evidence="6 7">
    <name type="scientific">Lutibacter holmesii</name>
    <dbReference type="NCBI Taxonomy" id="1137985"/>
    <lineage>
        <taxon>Bacteria</taxon>
        <taxon>Pseudomonadati</taxon>
        <taxon>Bacteroidota</taxon>
        <taxon>Flavobacteriia</taxon>
        <taxon>Flavobacteriales</taxon>
        <taxon>Flavobacteriaceae</taxon>
        <taxon>Lutibacter</taxon>
    </lineage>
</organism>
<keyword evidence="2" id="KW-0378">Hydrolase</keyword>
<proteinExistence type="inferred from homology"/>
<comment type="caution">
    <text evidence="6">The sequence shown here is derived from an EMBL/GenBank/DDBJ whole genome shotgun (WGS) entry which is preliminary data.</text>
</comment>
<dbReference type="InterPro" id="IPR015882">
    <property type="entry name" value="HEX_bac_N"/>
</dbReference>
<evidence type="ECO:0000313" key="6">
    <source>
        <dbReference type="EMBL" id="MFD1292306.1"/>
    </source>
</evidence>
<evidence type="ECO:0000256" key="3">
    <source>
        <dbReference type="ARBA" id="ARBA00023295"/>
    </source>
</evidence>
<dbReference type="InterPro" id="IPR025705">
    <property type="entry name" value="Beta_hexosaminidase_sua/sub"/>
</dbReference>
<evidence type="ECO:0000313" key="7">
    <source>
        <dbReference type="Proteomes" id="UP001597241"/>
    </source>
</evidence>
<protein>
    <submittedName>
        <fullName evidence="6">Beta-N-acetylhexosaminidase</fullName>
    </submittedName>
</protein>
<dbReference type="InterPro" id="IPR017853">
    <property type="entry name" value="GH"/>
</dbReference>
<comment type="similarity">
    <text evidence="1">Belongs to the glycosyl hydrolase 20 family.</text>
</comment>
<evidence type="ECO:0000256" key="1">
    <source>
        <dbReference type="ARBA" id="ARBA00006285"/>
    </source>
</evidence>
<dbReference type="PRINTS" id="PR00738">
    <property type="entry name" value="GLHYDRLASE20"/>
</dbReference>
<feature type="domain" description="Glycoside hydrolase family 20 catalytic" evidence="4">
    <location>
        <begin position="160"/>
        <end position="477"/>
    </location>
</feature>
<dbReference type="EMBL" id="JBHTMV010000001">
    <property type="protein sequence ID" value="MFD1292306.1"/>
    <property type="molecule type" value="Genomic_DNA"/>
</dbReference>
<evidence type="ECO:0000259" key="5">
    <source>
        <dbReference type="Pfam" id="PF02838"/>
    </source>
</evidence>
<dbReference type="InterPro" id="IPR015883">
    <property type="entry name" value="Glyco_hydro_20_cat"/>
</dbReference>
<dbReference type="SUPFAM" id="SSF51445">
    <property type="entry name" value="(Trans)glycosidases"/>
    <property type="match status" value="1"/>
</dbReference>
<keyword evidence="3" id="KW-0326">Glycosidase</keyword>
<sequence>MKKFLLVFLGLYAISTIGQTEKLNLMPWPQEVIVGEGKFTIASNFTISVNNNNSERISIAATKFLRRLSGRTGVFIENGFPVIASEAKNTALEISYDGIGKLGINQDESYQLNVSATKITLHAATDIGVVYGLETLLQLLNNSATSFYFSEAKINDFPRFTWRGLMMDVARHFQPIGVIKRNLDAMASVKMNVFHWHLTDDQGFRIESKTYPKLHELGSDGLYYTQEQIKDVVKYASDRGIRVVPEVDVPGHATAILTAFPEIASKDTVYTIERNSGIFHPTLDPTNEKTYEILGALFGEMATLFPDKYVHIGGDENEGKHWDENAHIQQFKQKHNLKTNHDLQTFFNIRLEEILAKHGKLVMGWEEIMTDKMPTTALIHSWKGVNEGVELGQSLITAAKRGYNTVLSNGFYIDLMQPVSEHYLVDPLPKNNNLTAEERARILGGEATMWSELVTPLNIDSRLWPRTAAIAERFWSDASVNNVENMYKRLDYVSFRLEELGVDHIRNRDVILRNITNNQPTESLEVLTKLCEPIKIYSRNAGGVEYQTYSPFTLFADACTVDAADSFAFKKVVDNYVENQSAPNLNALTSFFDSWILNYKMFNALHKNPILSSISPIYTNLNAISVSFNEALEQGKVNKEQLQKIEGLLKTLETPVVDVELAVLNDFQKLYAFLVQNNKTIIAPKTNSLKQ</sequence>
<evidence type="ECO:0000259" key="4">
    <source>
        <dbReference type="Pfam" id="PF00728"/>
    </source>
</evidence>
<gene>
    <name evidence="6" type="ORF">ACFQ5N_00540</name>
</gene>
<dbReference type="Pfam" id="PF02838">
    <property type="entry name" value="Glyco_hydro_20b"/>
    <property type="match status" value="1"/>
</dbReference>
<dbReference type="RefSeq" id="WP_386806837.1">
    <property type="nucleotide sequence ID" value="NZ_JBHTMV010000001.1"/>
</dbReference>
<evidence type="ECO:0000256" key="2">
    <source>
        <dbReference type="ARBA" id="ARBA00022801"/>
    </source>
</evidence>
<reference evidence="7" key="1">
    <citation type="journal article" date="2019" name="Int. J. Syst. Evol. Microbiol.">
        <title>The Global Catalogue of Microorganisms (GCM) 10K type strain sequencing project: providing services to taxonomists for standard genome sequencing and annotation.</title>
        <authorList>
            <consortium name="The Broad Institute Genomics Platform"/>
            <consortium name="The Broad Institute Genome Sequencing Center for Infectious Disease"/>
            <person name="Wu L."/>
            <person name="Ma J."/>
        </authorList>
    </citation>
    <scope>NUCLEOTIDE SEQUENCE [LARGE SCALE GENOMIC DNA]</scope>
    <source>
        <strain evidence="7">CCUG 62221</strain>
    </source>
</reference>
<dbReference type="Gene3D" id="3.30.379.10">
    <property type="entry name" value="Chitobiase/beta-hexosaminidase domain 2-like"/>
    <property type="match status" value="1"/>
</dbReference>
<dbReference type="CDD" id="cd06570">
    <property type="entry name" value="GH20_chitobiase-like_1"/>
    <property type="match status" value="1"/>
</dbReference>
<dbReference type="SUPFAM" id="SSF55545">
    <property type="entry name" value="beta-N-acetylhexosaminidase-like domain"/>
    <property type="match status" value="1"/>
</dbReference>
<keyword evidence="7" id="KW-1185">Reference proteome</keyword>
<dbReference type="PANTHER" id="PTHR22600">
    <property type="entry name" value="BETA-HEXOSAMINIDASE"/>
    <property type="match status" value="1"/>
</dbReference>
<feature type="domain" description="Beta-hexosaminidase bacterial type N-terminal" evidence="5">
    <location>
        <begin position="23"/>
        <end position="156"/>
    </location>
</feature>
<dbReference type="Pfam" id="PF00728">
    <property type="entry name" value="Glyco_hydro_20"/>
    <property type="match status" value="1"/>
</dbReference>
<dbReference type="Gene3D" id="3.20.20.80">
    <property type="entry name" value="Glycosidases"/>
    <property type="match status" value="1"/>
</dbReference>
<dbReference type="PANTHER" id="PTHR22600:SF21">
    <property type="entry name" value="BETA-HEXOSAMINIDASE A"/>
    <property type="match status" value="1"/>
</dbReference>
<dbReference type="InterPro" id="IPR029018">
    <property type="entry name" value="Hex-like_dom2"/>
</dbReference>
<accession>A0ABW3WKZ6</accession>
<name>A0ABW3WKZ6_9FLAO</name>
<dbReference type="Proteomes" id="UP001597241">
    <property type="component" value="Unassembled WGS sequence"/>
</dbReference>